<evidence type="ECO:0000256" key="1">
    <source>
        <dbReference type="SAM" id="MobiDB-lite"/>
    </source>
</evidence>
<dbReference type="AlphaFoldDB" id="A0AAV2Q0J2"/>
<dbReference type="PANTHER" id="PTHR15545:SF8">
    <property type="entry name" value="SLO-INTERACTING PROTEIN 1"/>
    <property type="match status" value="1"/>
</dbReference>
<feature type="compositionally biased region" description="Polar residues" evidence="1">
    <location>
        <begin position="637"/>
        <end position="648"/>
    </location>
</feature>
<evidence type="ECO:0000259" key="2">
    <source>
        <dbReference type="PROSITE" id="PS50106"/>
    </source>
</evidence>
<gene>
    <name evidence="3" type="ORF">MNOR_LOCUS5430</name>
</gene>
<dbReference type="InterPro" id="IPR001478">
    <property type="entry name" value="PDZ"/>
</dbReference>
<feature type="compositionally biased region" description="Basic and acidic residues" evidence="1">
    <location>
        <begin position="517"/>
        <end position="538"/>
    </location>
</feature>
<feature type="compositionally biased region" description="Polar residues" evidence="1">
    <location>
        <begin position="95"/>
        <end position="107"/>
    </location>
</feature>
<dbReference type="InterPro" id="IPR036034">
    <property type="entry name" value="PDZ_sf"/>
</dbReference>
<feature type="compositionally biased region" description="Basic and acidic residues" evidence="1">
    <location>
        <begin position="804"/>
        <end position="822"/>
    </location>
</feature>
<feature type="non-terminal residue" evidence="3">
    <location>
        <position position="925"/>
    </location>
</feature>
<dbReference type="SMART" id="SM00228">
    <property type="entry name" value="PDZ"/>
    <property type="match status" value="1"/>
</dbReference>
<feature type="compositionally biased region" description="Low complexity" evidence="1">
    <location>
        <begin position="335"/>
        <end position="347"/>
    </location>
</feature>
<feature type="compositionally biased region" description="Polar residues" evidence="1">
    <location>
        <begin position="565"/>
        <end position="579"/>
    </location>
</feature>
<feature type="compositionally biased region" description="Pro residues" evidence="1">
    <location>
        <begin position="896"/>
        <end position="915"/>
    </location>
</feature>
<feature type="region of interest" description="Disordered" evidence="1">
    <location>
        <begin position="850"/>
        <end position="925"/>
    </location>
</feature>
<dbReference type="SUPFAM" id="SSF50156">
    <property type="entry name" value="PDZ domain-like"/>
    <property type="match status" value="2"/>
</dbReference>
<feature type="region of interest" description="Disordered" evidence="1">
    <location>
        <begin position="331"/>
        <end position="380"/>
    </location>
</feature>
<feature type="compositionally biased region" description="Polar residues" evidence="1">
    <location>
        <begin position="541"/>
        <end position="552"/>
    </location>
</feature>
<protein>
    <recommendedName>
        <fullName evidence="2">PDZ domain-containing protein</fullName>
    </recommendedName>
</protein>
<dbReference type="PANTHER" id="PTHR15545">
    <property type="entry name" value="PDZ DOMAIN CONTAINING RING FINGER PROTEIN 3, 4"/>
    <property type="match status" value="1"/>
</dbReference>
<dbReference type="EMBL" id="CAXKWB010002093">
    <property type="protein sequence ID" value="CAL4066183.1"/>
    <property type="molecule type" value="Genomic_DNA"/>
</dbReference>
<feature type="domain" description="PDZ" evidence="2">
    <location>
        <begin position="167"/>
        <end position="272"/>
    </location>
</feature>
<organism evidence="3 4">
    <name type="scientific">Meganyctiphanes norvegica</name>
    <name type="common">Northern krill</name>
    <name type="synonym">Thysanopoda norvegica</name>
    <dbReference type="NCBI Taxonomy" id="48144"/>
    <lineage>
        <taxon>Eukaryota</taxon>
        <taxon>Metazoa</taxon>
        <taxon>Ecdysozoa</taxon>
        <taxon>Arthropoda</taxon>
        <taxon>Crustacea</taxon>
        <taxon>Multicrustacea</taxon>
        <taxon>Malacostraca</taxon>
        <taxon>Eumalacostraca</taxon>
        <taxon>Eucarida</taxon>
        <taxon>Euphausiacea</taxon>
        <taxon>Euphausiidae</taxon>
        <taxon>Meganyctiphanes</taxon>
    </lineage>
</organism>
<keyword evidence="4" id="KW-1185">Reference proteome</keyword>
<feature type="compositionally biased region" description="Polar residues" evidence="1">
    <location>
        <begin position="474"/>
        <end position="496"/>
    </location>
</feature>
<dbReference type="PROSITE" id="PS50106">
    <property type="entry name" value="PDZ"/>
    <property type="match status" value="1"/>
</dbReference>
<sequence>MDFVIQKVNGLDVTGLSHADAVRVFQDAQEPIMVQVLRRPHNNNIATPTQNSPAHAHSSSSPPSSPTQQPRQATQPQPQQTQEPATDEKNEQQKESAASTPSDPVTTWTQTEMSLVGVGGWDTGGSVGWLGVDGGSDSDSPDGDYVFPGDLPQALSQFLEHEIDIEEVILERQSSDEKLGLTLYYSQAPAPPPDHDEGVAVGEDDGDDYKGVVTEVLVSQIEPGTIAAKTERLRIGDQILQINGVELTTKAQTEELFGSCGNKITLLVSRTQYYDEDDLVEGEVLEDLVEEDEEVEVCDANSEFETGRSPAHSLKSVNSIDKKVILEEPEDNLNTTRTTTSISSSSSCERKPVKCSSPTSTSSSRGSNPSSKEKSVKVVPGNETLYREAKAVDQQMACLAKECEAMEAQSKVRTPPQNSSPKRIQDRPPAKPPVPEVRESESEHIYESIPDVTESDEPLYCLPYESARKARQPIVQQNVTPTKSPSISTPKLTPQLSRSDTRGTRSSGTSSSSGGSVREKSMVEKQKSVEKWVKDNKVPRSPTSTQVPTISQLKRENPQEERDSSSAYNTGDSTGSNHRAPTLELSLGQDPAMRQSTLTLCPPTNDQSLQVSLESDTYSAISCDSCRRCMRLPPLSPNIQIQKPSQSRNRTRDRPMNVPQQNQQHHNGPKIPATDLKNNSNYVTFLPAQTMYTNAANLHQTIWLQQQLFRQALTRGGSSAPSTPVIEKRNGSSRSSRSGDEKVQMEWKVKRRPDGTRYITQRPVRKQVLKERAIKINEERAGMTTDDDAMSEMKLGRYWSREERKRHIEKEKERRSKQDLLRRQKYQQIDEPPTALKTCTLENGIHQSLWRDHSGRRKMVTLDHPQRKISSSSSHKKRETEESYRTPVSQTYSIPRHPPVPHVPSSIPPTPPPPIQKGLLSVTTL</sequence>
<feature type="compositionally biased region" description="Polar residues" evidence="1">
    <location>
        <begin position="411"/>
        <end position="422"/>
    </location>
</feature>
<evidence type="ECO:0000313" key="3">
    <source>
        <dbReference type="EMBL" id="CAL4066183.1"/>
    </source>
</evidence>
<evidence type="ECO:0000313" key="4">
    <source>
        <dbReference type="Proteomes" id="UP001497623"/>
    </source>
</evidence>
<feature type="region of interest" description="Disordered" evidence="1">
    <location>
        <begin position="714"/>
        <end position="745"/>
    </location>
</feature>
<feature type="region of interest" description="Disordered" evidence="1">
    <location>
        <begin position="804"/>
        <end position="837"/>
    </location>
</feature>
<feature type="compositionally biased region" description="Low complexity" evidence="1">
    <location>
        <begin position="52"/>
        <end position="84"/>
    </location>
</feature>
<accession>A0AAV2Q0J2</accession>
<feature type="compositionally biased region" description="Low complexity" evidence="1">
    <location>
        <begin position="356"/>
        <end position="370"/>
    </location>
</feature>
<proteinExistence type="predicted"/>
<dbReference type="Proteomes" id="UP001497623">
    <property type="component" value="Unassembled WGS sequence"/>
</dbReference>
<feature type="region of interest" description="Disordered" evidence="1">
    <location>
        <begin position="633"/>
        <end position="676"/>
    </location>
</feature>
<comment type="caution">
    <text evidence="3">The sequence shown here is derived from an EMBL/GenBank/DDBJ whole genome shotgun (WGS) entry which is preliminary data.</text>
</comment>
<name>A0AAV2Q0J2_MEGNR</name>
<feature type="compositionally biased region" description="Low complexity" evidence="1">
    <location>
        <begin position="504"/>
        <end position="516"/>
    </location>
</feature>
<feature type="region of interest" description="Disordered" evidence="1">
    <location>
        <begin position="43"/>
        <end position="107"/>
    </location>
</feature>
<feature type="region of interest" description="Disordered" evidence="1">
    <location>
        <begin position="405"/>
        <end position="582"/>
    </location>
</feature>
<feature type="compositionally biased region" description="Basic and acidic residues" evidence="1">
    <location>
        <begin position="436"/>
        <end position="446"/>
    </location>
</feature>
<dbReference type="Pfam" id="PF00595">
    <property type="entry name" value="PDZ"/>
    <property type="match status" value="1"/>
</dbReference>
<dbReference type="InterPro" id="IPR051971">
    <property type="entry name" value="E3_ubiquitin-PDZ_ligase"/>
</dbReference>
<feature type="compositionally biased region" description="Basic and acidic residues" evidence="1">
    <location>
        <begin position="553"/>
        <end position="564"/>
    </location>
</feature>
<dbReference type="Gene3D" id="2.30.42.10">
    <property type="match status" value="2"/>
</dbReference>
<reference evidence="3 4" key="1">
    <citation type="submission" date="2024-05" db="EMBL/GenBank/DDBJ databases">
        <authorList>
            <person name="Wallberg A."/>
        </authorList>
    </citation>
    <scope>NUCLEOTIDE SEQUENCE [LARGE SCALE GENOMIC DNA]</scope>
</reference>